<protein>
    <submittedName>
        <fullName evidence="2">Serine/threonine protein phosphatase 1</fullName>
        <ecNumber evidence="2">3.1.3.16</ecNumber>
    </submittedName>
</protein>
<feature type="domain" description="Calcineurin-like phosphoesterase" evidence="1">
    <location>
        <begin position="36"/>
        <end position="225"/>
    </location>
</feature>
<comment type="caution">
    <text evidence="2">The sequence shown here is derived from an EMBL/GenBank/DDBJ whole genome shotgun (WGS) entry which is preliminary data.</text>
</comment>
<name>A0ABS4DSS8_9HYPH</name>
<evidence type="ECO:0000313" key="2">
    <source>
        <dbReference type="EMBL" id="MBP1848738.1"/>
    </source>
</evidence>
<dbReference type="InterPro" id="IPR004843">
    <property type="entry name" value="Calcineurin-like_PHP"/>
</dbReference>
<dbReference type="SUPFAM" id="SSF56300">
    <property type="entry name" value="Metallo-dependent phosphatases"/>
    <property type="match status" value="1"/>
</dbReference>
<sequence length="260" mass="28165">MAMKQLLSRLLKSDVPPPSDRARPRLTRDPADYAAVYAIGDVHGCFQALRALEQRIVEDAAAPPGAKLIVMLGDYVDRGPQSRQVLDHVTGPPPEGFERLILAGNHEEVFLDFLADPQAHMRWLDLGGVQTLLSYGIDVEPVLVRGGIKELGDLARDAVPERHVEALLSAAVSVTLGDIVFVHAGVRPGVAMDEQTDEDMMWIRQPFLTTGPELPIVVVHGHTPNPQPSRAPGRLGIDTGCYATGVLTAVRIIGGEIEIF</sequence>
<dbReference type="Pfam" id="PF00149">
    <property type="entry name" value="Metallophos"/>
    <property type="match status" value="1"/>
</dbReference>
<organism evidence="2 3">
    <name type="scientific">Rhizobium halophytocola</name>
    <dbReference type="NCBI Taxonomy" id="735519"/>
    <lineage>
        <taxon>Bacteria</taxon>
        <taxon>Pseudomonadati</taxon>
        <taxon>Pseudomonadota</taxon>
        <taxon>Alphaproteobacteria</taxon>
        <taxon>Hyphomicrobiales</taxon>
        <taxon>Rhizobiaceae</taxon>
        <taxon>Rhizobium/Agrobacterium group</taxon>
        <taxon>Rhizobium</taxon>
    </lineage>
</organism>
<accession>A0ABS4DSS8</accession>
<evidence type="ECO:0000259" key="1">
    <source>
        <dbReference type="Pfam" id="PF00149"/>
    </source>
</evidence>
<dbReference type="CDD" id="cd00144">
    <property type="entry name" value="MPP_PPP_family"/>
    <property type="match status" value="1"/>
</dbReference>
<reference evidence="2 3" key="1">
    <citation type="submission" date="2021-03" db="EMBL/GenBank/DDBJ databases">
        <title>Genomic Encyclopedia of Type Strains, Phase IV (KMG-IV): sequencing the most valuable type-strain genomes for metagenomic binning, comparative biology and taxonomic classification.</title>
        <authorList>
            <person name="Goeker M."/>
        </authorList>
    </citation>
    <scope>NUCLEOTIDE SEQUENCE [LARGE SCALE GENOMIC DNA]</scope>
    <source>
        <strain evidence="2 3">DSM 21600</strain>
    </source>
</reference>
<dbReference type="GO" id="GO:0004722">
    <property type="term" value="F:protein serine/threonine phosphatase activity"/>
    <property type="evidence" value="ECO:0007669"/>
    <property type="project" value="UniProtKB-EC"/>
</dbReference>
<dbReference type="Proteomes" id="UP000759443">
    <property type="component" value="Unassembled WGS sequence"/>
</dbReference>
<dbReference type="EMBL" id="JAGGJU010000001">
    <property type="protein sequence ID" value="MBP1848738.1"/>
    <property type="molecule type" value="Genomic_DNA"/>
</dbReference>
<dbReference type="RefSeq" id="WP_245223786.1">
    <property type="nucleotide sequence ID" value="NZ_JAGGJU010000001.1"/>
</dbReference>
<dbReference type="EC" id="3.1.3.16" evidence="2"/>
<keyword evidence="3" id="KW-1185">Reference proteome</keyword>
<proteinExistence type="predicted"/>
<dbReference type="PANTHER" id="PTHR42850:SF4">
    <property type="entry name" value="ZINC-DEPENDENT ENDOPOLYPHOSPHATASE"/>
    <property type="match status" value="1"/>
</dbReference>
<gene>
    <name evidence="2" type="ORF">J2Z17_000155</name>
</gene>
<dbReference type="PANTHER" id="PTHR42850">
    <property type="entry name" value="METALLOPHOSPHOESTERASE"/>
    <property type="match status" value="1"/>
</dbReference>
<dbReference type="InterPro" id="IPR050126">
    <property type="entry name" value="Ap4A_hydrolase"/>
</dbReference>
<dbReference type="Gene3D" id="3.60.21.10">
    <property type="match status" value="1"/>
</dbReference>
<dbReference type="InterPro" id="IPR029052">
    <property type="entry name" value="Metallo-depent_PP-like"/>
</dbReference>
<evidence type="ECO:0000313" key="3">
    <source>
        <dbReference type="Proteomes" id="UP000759443"/>
    </source>
</evidence>
<keyword evidence="2" id="KW-0378">Hydrolase</keyword>